<dbReference type="Gene3D" id="1.25.40.10">
    <property type="entry name" value="Tetratricopeptide repeat domain"/>
    <property type="match status" value="1"/>
</dbReference>
<name>A0AAN9AGE1_HALRR</name>
<dbReference type="InterPro" id="IPR045153">
    <property type="entry name" value="Est1/Ebs1-like"/>
</dbReference>
<dbReference type="GO" id="GO:0042162">
    <property type="term" value="F:telomeric DNA binding"/>
    <property type="evidence" value="ECO:0007669"/>
    <property type="project" value="TreeGrafter"/>
</dbReference>
<proteinExistence type="predicted"/>
<dbReference type="InterPro" id="IPR011990">
    <property type="entry name" value="TPR-like_helical_dom_sf"/>
</dbReference>
<dbReference type="GO" id="GO:0005697">
    <property type="term" value="C:telomerase holoenzyme complex"/>
    <property type="evidence" value="ECO:0007669"/>
    <property type="project" value="TreeGrafter"/>
</dbReference>
<sequence>MALQVYPRNGRPFNQLAIIAANQKRPLDVVYYYIRSLMASNPFVSARDSLVSMFDDIRKKYISAQGNEHHSQGVYANEGRASGGEGLRQEIWIRPDSGATHRRTLSQSNDEDEKDKLEDLKKLSLDQLMKRFLTSYLHCHGMLFSRVGLDEFPKSCQNMLREFTVLLHTSPPRLSTNHLLQILAINMYAVKHTEAKVSHCLTKRCYLLQLGELFELD</sequence>
<evidence type="ECO:0000313" key="4">
    <source>
        <dbReference type="Proteomes" id="UP001381693"/>
    </source>
</evidence>
<gene>
    <name evidence="3" type="primary">SMG6_2</name>
    <name evidence="3" type="ORF">SK128_021994</name>
</gene>
<accession>A0AAN9AGE1</accession>
<evidence type="ECO:0000259" key="2">
    <source>
        <dbReference type="Pfam" id="PF10373"/>
    </source>
</evidence>
<keyword evidence="1" id="KW-0866">Nonsense-mediated mRNA decay</keyword>
<dbReference type="AlphaFoldDB" id="A0AAN9AGE1"/>
<dbReference type="GO" id="GO:0000184">
    <property type="term" value="P:nuclear-transcribed mRNA catabolic process, nonsense-mediated decay"/>
    <property type="evidence" value="ECO:0007669"/>
    <property type="project" value="UniProtKB-KW"/>
</dbReference>
<comment type="caution">
    <text evidence="3">The sequence shown here is derived from an EMBL/GenBank/DDBJ whole genome shotgun (WGS) entry which is preliminary data.</text>
</comment>
<protein>
    <submittedName>
        <fullName evidence="3">Smg-6, nonsense mediated mRNA decay factor</fullName>
    </submittedName>
</protein>
<dbReference type="PANTHER" id="PTHR15696:SF0">
    <property type="entry name" value="TELOMERASE-BINDING PROTEIN EST1A"/>
    <property type="match status" value="1"/>
</dbReference>
<dbReference type="SUPFAM" id="SSF48452">
    <property type="entry name" value="TPR-like"/>
    <property type="match status" value="1"/>
</dbReference>
<organism evidence="3 4">
    <name type="scientific">Halocaridina rubra</name>
    <name type="common">Hawaiian red shrimp</name>
    <dbReference type="NCBI Taxonomy" id="373956"/>
    <lineage>
        <taxon>Eukaryota</taxon>
        <taxon>Metazoa</taxon>
        <taxon>Ecdysozoa</taxon>
        <taxon>Arthropoda</taxon>
        <taxon>Crustacea</taxon>
        <taxon>Multicrustacea</taxon>
        <taxon>Malacostraca</taxon>
        <taxon>Eumalacostraca</taxon>
        <taxon>Eucarida</taxon>
        <taxon>Decapoda</taxon>
        <taxon>Pleocyemata</taxon>
        <taxon>Caridea</taxon>
        <taxon>Atyoidea</taxon>
        <taxon>Atyidae</taxon>
        <taxon>Halocaridina</taxon>
    </lineage>
</organism>
<reference evidence="3 4" key="1">
    <citation type="submission" date="2023-11" db="EMBL/GenBank/DDBJ databases">
        <title>Halocaridina rubra genome assembly.</title>
        <authorList>
            <person name="Smith C."/>
        </authorList>
    </citation>
    <scope>NUCLEOTIDE SEQUENCE [LARGE SCALE GENOMIC DNA]</scope>
    <source>
        <strain evidence="3">EP-1</strain>
        <tissue evidence="3">Whole</tissue>
    </source>
</reference>
<feature type="non-terminal residue" evidence="3">
    <location>
        <position position="217"/>
    </location>
</feature>
<dbReference type="InterPro" id="IPR018834">
    <property type="entry name" value="DNA/RNA-bd_Est1-type"/>
</dbReference>
<dbReference type="Proteomes" id="UP001381693">
    <property type="component" value="Unassembled WGS sequence"/>
</dbReference>
<feature type="domain" description="DNA/RNA-binding" evidence="2">
    <location>
        <begin position="1"/>
        <end position="203"/>
    </location>
</feature>
<dbReference type="Pfam" id="PF10373">
    <property type="entry name" value="EST1_DNA_bind"/>
    <property type="match status" value="1"/>
</dbReference>
<evidence type="ECO:0000256" key="1">
    <source>
        <dbReference type="ARBA" id="ARBA00023161"/>
    </source>
</evidence>
<dbReference type="GO" id="GO:0070034">
    <property type="term" value="F:telomerase RNA binding"/>
    <property type="evidence" value="ECO:0007669"/>
    <property type="project" value="TreeGrafter"/>
</dbReference>
<dbReference type="PANTHER" id="PTHR15696">
    <property type="entry name" value="SMG-7 SUPPRESSOR WITH MORPHOLOGICAL EFFECT ON GENITALIA PROTEIN 7"/>
    <property type="match status" value="1"/>
</dbReference>
<dbReference type="EMBL" id="JAXCGZ010000216">
    <property type="protein sequence ID" value="KAK7086391.1"/>
    <property type="molecule type" value="Genomic_DNA"/>
</dbReference>
<evidence type="ECO:0000313" key="3">
    <source>
        <dbReference type="EMBL" id="KAK7086391.1"/>
    </source>
</evidence>
<keyword evidence="4" id="KW-1185">Reference proteome</keyword>